<name>A0A392Q0K6_9FABA</name>
<accession>A0A392Q0K6</accession>
<evidence type="ECO:0000313" key="1">
    <source>
        <dbReference type="EMBL" id="MCI17432.1"/>
    </source>
</evidence>
<dbReference type="Proteomes" id="UP000265520">
    <property type="component" value="Unassembled WGS sequence"/>
</dbReference>
<organism evidence="1 2">
    <name type="scientific">Trifolium medium</name>
    <dbReference type="NCBI Taxonomy" id="97028"/>
    <lineage>
        <taxon>Eukaryota</taxon>
        <taxon>Viridiplantae</taxon>
        <taxon>Streptophyta</taxon>
        <taxon>Embryophyta</taxon>
        <taxon>Tracheophyta</taxon>
        <taxon>Spermatophyta</taxon>
        <taxon>Magnoliopsida</taxon>
        <taxon>eudicotyledons</taxon>
        <taxon>Gunneridae</taxon>
        <taxon>Pentapetalae</taxon>
        <taxon>rosids</taxon>
        <taxon>fabids</taxon>
        <taxon>Fabales</taxon>
        <taxon>Fabaceae</taxon>
        <taxon>Papilionoideae</taxon>
        <taxon>50 kb inversion clade</taxon>
        <taxon>NPAAA clade</taxon>
        <taxon>Hologalegina</taxon>
        <taxon>IRL clade</taxon>
        <taxon>Trifolieae</taxon>
        <taxon>Trifolium</taxon>
    </lineage>
</organism>
<keyword evidence="2" id="KW-1185">Reference proteome</keyword>
<dbReference type="AlphaFoldDB" id="A0A392Q0K6"/>
<proteinExistence type="predicted"/>
<comment type="caution">
    <text evidence="1">The sequence shown here is derived from an EMBL/GenBank/DDBJ whole genome shotgun (WGS) entry which is preliminary data.</text>
</comment>
<reference evidence="1 2" key="1">
    <citation type="journal article" date="2018" name="Front. Plant Sci.">
        <title>Red Clover (Trifolium pratense) and Zigzag Clover (T. medium) - A Picture of Genomic Similarities and Differences.</title>
        <authorList>
            <person name="Dluhosova J."/>
            <person name="Istvanek J."/>
            <person name="Nedelnik J."/>
            <person name="Repkova J."/>
        </authorList>
    </citation>
    <scope>NUCLEOTIDE SEQUENCE [LARGE SCALE GENOMIC DNA]</scope>
    <source>
        <strain evidence="2">cv. 10/8</strain>
        <tissue evidence="1">Leaf</tissue>
    </source>
</reference>
<sequence length="62" mass="6751">CNKNVHASVNVAKVAWCVGGCNDLDVGGGVRSWWIKFREPPIDDGEASVVVWVGMGYDRKVC</sequence>
<evidence type="ECO:0000313" key="2">
    <source>
        <dbReference type="Proteomes" id="UP000265520"/>
    </source>
</evidence>
<protein>
    <submittedName>
        <fullName evidence="1">Uncharacterized protein</fullName>
    </submittedName>
</protein>
<feature type="non-terminal residue" evidence="1">
    <location>
        <position position="1"/>
    </location>
</feature>
<dbReference type="EMBL" id="LXQA010105419">
    <property type="protein sequence ID" value="MCI17432.1"/>
    <property type="molecule type" value="Genomic_DNA"/>
</dbReference>